<reference evidence="7 8" key="1">
    <citation type="submission" date="2017-06" db="EMBL/GenBank/DDBJ databases">
        <authorList>
            <person name="Kim H.J."/>
            <person name="Triplett B.A."/>
        </authorList>
    </citation>
    <scope>NUCLEOTIDE SEQUENCE [LARGE SCALE GENOMIC DNA]</scope>
    <source>
        <strain evidence="7 8">CGMCC 4.1858</strain>
    </source>
</reference>
<keyword evidence="2 4" id="KW-0238">DNA-binding</keyword>
<dbReference type="Proteomes" id="UP000198280">
    <property type="component" value="Unassembled WGS sequence"/>
</dbReference>
<dbReference type="GO" id="GO:0000976">
    <property type="term" value="F:transcription cis-regulatory region binding"/>
    <property type="evidence" value="ECO:0007669"/>
    <property type="project" value="TreeGrafter"/>
</dbReference>
<dbReference type="InterPro" id="IPR001647">
    <property type="entry name" value="HTH_TetR"/>
</dbReference>
<feature type="region of interest" description="Disordered" evidence="5">
    <location>
        <begin position="1"/>
        <end position="34"/>
    </location>
</feature>
<evidence type="ECO:0000256" key="1">
    <source>
        <dbReference type="ARBA" id="ARBA00023015"/>
    </source>
</evidence>
<evidence type="ECO:0000256" key="5">
    <source>
        <dbReference type="SAM" id="MobiDB-lite"/>
    </source>
</evidence>
<evidence type="ECO:0000313" key="8">
    <source>
        <dbReference type="Proteomes" id="UP000198280"/>
    </source>
</evidence>
<proteinExistence type="predicted"/>
<dbReference type="PRINTS" id="PR00455">
    <property type="entry name" value="HTHTETR"/>
</dbReference>
<dbReference type="AlphaFoldDB" id="A0A239LL87"/>
<dbReference type="InterPro" id="IPR050109">
    <property type="entry name" value="HTH-type_TetR-like_transc_reg"/>
</dbReference>
<dbReference type="PROSITE" id="PS50977">
    <property type="entry name" value="HTH_TETR_2"/>
    <property type="match status" value="1"/>
</dbReference>
<gene>
    <name evidence="7" type="ORF">SAMN05216252_12050</name>
</gene>
<accession>A0A239LL87</accession>
<organism evidence="7 8">
    <name type="scientific">Actinacidiphila glaucinigra</name>
    <dbReference type="NCBI Taxonomy" id="235986"/>
    <lineage>
        <taxon>Bacteria</taxon>
        <taxon>Bacillati</taxon>
        <taxon>Actinomycetota</taxon>
        <taxon>Actinomycetes</taxon>
        <taxon>Kitasatosporales</taxon>
        <taxon>Streptomycetaceae</taxon>
        <taxon>Actinacidiphila</taxon>
    </lineage>
</organism>
<evidence type="ECO:0000313" key="7">
    <source>
        <dbReference type="EMBL" id="SNT30648.1"/>
    </source>
</evidence>
<sequence>MGDTRGDELLIGDPADLPTTGGASGPAPARTPGRAATTRQALLKAAREVFGESGYAAAGIAEVVRRADASVGGLYHHFDGKVDLFLALWEEFRTAQAQTTARAVARLRETGESRPRALFLTGTRAYLEHTRARREMARLFYTGDTPPGFDLLGRQNLRTWISHNATLLGITHERPGDRALLIALTTTIAEIGRELVVCDDAREAADLTDTALELIGRLCDFGLSGTEGDAAGRARPATA</sequence>
<feature type="domain" description="HTH tetR-type" evidence="6">
    <location>
        <begin position="36"/>
        <end position="96"/>
    </location>
</feature>
<name>A0A239LL87_9ACTN</name>
<keyword evidence="3" id="KW-0804">Transcription</keyword>
<evidence type="ECO:0000256" key="4">
    <source>
        <dbReference type="PROSITE-ProRule" id="PRU00335"/>
    </source>
</evidence>
<evidence type="ECO:0000256" key="3">
    <source>
        <dbReference type="ARBA" id="ARBA00023163"/>
    </source>
</evidence>
<feature type="DNA-binding region" description="H-T-H motif" evidence="4">
    <location>
        <begin position="59"/>
        <end position="78"/>
    </location>
</feature>
<evidence type="ECO:0000256" key="2">
    <source>
        <dbReference type="ARBA" id="ARBA00023125"/>
    </source>
</evidence>
<dbReference type="EMBL" id="FZOF01000020">
    <property type="protein sequence ID" value="SNT30648.1"/>
    <property type="molecule type" value="Genomic_DNA"/>
</dbReference>
<dbReference type="RefSeq" id="WP_089227041.1">
    <property type="nucleotide sequence ID" value="NZ_FZOF01000020.1"/>
</dbReference>
<protein>
    <submittedName>
        <fullName evidence="7">Transcriptional regulator, TetR family</fullName>
    </submittedName>
</protein>
<dbReference type="GO" id="GO:0003700">
    <property type="term" value="F:DNA-binding transcription factor activity"/>
    <property type="evidence" value="ECO:0007669"/>
    <property type="project" value="TreeGrafter"/>
</dbReference>
<evidence type="ECO:0000259" key="6">
    <source>
        <dbReference type="PROSITE" id="PS50977"/>
    </source>
</evidence>
<dbReference type="PANTHER" id="PTHR30055:SF234">
    <property type="entry name" value="HTH-TYPE TRANSCRIPTIONAL REGULATOR BETI"/>
    <property type="match status" value="1"/>
</dbReference>
<keyword evidence="8" id="KW-1185">Reference proteome</keyword>
<dbReference type="OrthoDB" id="3213419at2"/>
<dbReference type="SUPFAM" id="SSF46689">
    <property type="entry name" value="Homeodomain-like"/>
    <property type="match status" value="1"/>
</dbReference>
<keyword evidence="1" id="KW-0805">Transcription regulation</keyword>
<dbReference type="InterPro" id="IPR009057">
    <property type="entry name" value="Homeodomain-like_sf"/>
</dbReference>
<dbReference type="Pfam" id="PF00440">
    <property type="entry name" value="TetR_N"/>
    <property type="match status" value="1"/>
</dbReference>
<feature type="compositionally biased region" description="Low complexity" evidence="5">
    <location>
        <begin position="18"/>
        <end position="34"/>
    </location>
</feature>
<dbReference type="PANTHER" id="PTHR30055">
    <property type="entry name" value="HTH-TYPE TRANSCRIPTIONAL REGULATOR RUTR"/>
    <property type="match status" value="1"/>
</dbReference>
<dbReference type="Gene3D" id="1.10.357.10">
    <property type="entry name" value="Tetracycline Repressor, domain 2"/>
    <property type="match status" value="1"/>
</dbReference>